<keyword evidence="2" id="KW-1185">Reference proteome</keyword>
<reference evidence="1 2" key="1">
    <citation type="submission" date="2022-12" db="EMBL/GenBank/DDBJ databases">
        <title>Polyphasic characterization of Geotalea uranireducens NIT-SL11 newly isolated from a complex of sewage sludge and microbially reduced graphene oxide.</title>
        <authorList>
            <person name="Xie L."/>
            <person name="Yoshida N."/>
            <person name="Meng L."/>
        </authorList>
    </citation>
    <scope>NUCLEOTIDE SEQUENCE [LARGE SCALE GENOMIC DNA]</scope>
    <source>
        <strain evidence="1 2">NIT-SL11</strain>
    </source>
</reference>
<gene>
    <name evidence="1" type="ORF">GURASL_16150</name>
</gene>
<evidence type="ECO:0000313" key="1">
    <source>
        <dbReference type="EMBL" id="BDV42692.1"/>
    </source>
</evidence>
<evidence type="ECO:0000313" key="2">
    <source>
        <dbReference type="Proteomes" id="UP001317705"/>
    </source>
</evidence>
<dbReference type="Proteomes" id="UP001317705">
    <property type="component" value="Chromosome"/>
</dbReference>
<dbReference type="EMBL" id="AP027151">
    <property type="protein sequence ID" value="BDV42692.1"/>
    <property type="molecule type" value="Genomic_DNA"/>
</dbReference>
<accession>A0ABN6VTD4</accession>
<sequence>MNIKQHKIWGLTIALGVIFSIGGITQIAEAVSYPISEEHQQLTEKSSVKVGGIVYLFHSGTPDVINAFGHNGILTVIGKRQGKTKTVGKLKVLLSIGEYYLKAEVIEGEVRHDDIAKYENASSLVILEGEMLKY</sequence>
<name>A0ABN6VTD4_9BACT</name>
<protein>
    <submittedName>
        <fullName evidence="1">Uncharacterized protein</fullName>
    </submittedName>
</protein>
<organism evidence="1 2">
    <name type="scientific">Geotalea uraniireducens</name>
    <dbReference type="NCBI Taxonomy" id="351604"/>
    <lineage>
        <taxon>Bacteria</taxon>
        <taxon>Pseudomonadati</taxon>
        <taxon>Thermodesulfobacteriota</taxon>
        <taxon>Desulfuromonadia</taxon>
        <taxon>Geobacterales</taxon>
        <taxon>Geobacteraceae</taxon>
        <taxon>Geotalea</taxon>
    </lineage>
</organism>
<dbReference type="RefSeq" id="WP_282003303.1">
    <property type="nucleotide sequence ID" value="NZ_AP027151.1"/>
</dbReference>
<proteinExistence type="predicted"/>